<evidence type="ECO:0000313" key="11">
    <source>
        <dbReference type="EMBL" id="SER43011.1"/>
    </source>
</evidence>
<evidence type="ECO:0000256" key="7">
    <source>
        <dbReference type="ARBA" id="ARBA00023136"/>
    </source>
</evidence>
<reference evidence="12" key="1">
    <citation type="submission" date="2016-10" db="EMBL/GenBank/DDBJ databases">
        <authorList>
            <person name="Varghese N."/>
            <person name="Submissions S."/>
        </authorList>
    </citation>
    <scope>NUCLEOTIDE SEQUENCE [LARGE SCALE GENOMIC DNA]</scope>
    <source>
        <strain evidence="12">S1b</strain>
    </source>
</reference>
<feature type="transmembrane region" description="Helical" evidence="10">
    <location>
        <begin position="91"/>
        <end position="113"/>
    </location>
</feature>
<keyword evidence="9" id="KW-1208">Phospholipid metabolism</keyword>
<dbReference type="RefSeq" id="WP_022749386.1">
    <property type="nucleotide sequence ID" value="NZ_FOGW01000004.1"/>
</dbReference>
<feature type="transmembrane region" description="Helical" evidence="10">
    <location>
        <begin position="188"/>
        <end position="205"/>
    </location>
</feature>
<name>A0A1H9P4G6_9FIRM</name>
<evidence type="ECO:0000256" key="6">
    <source>
        <dbReference type="ARBA" id="ARBA00023098"/>
    </source>
</evidence>
<evidence type="ECO:0000256" key="3">
    <source>
        <dbReference type="ARBA" id="ARBA00022516"/>
    </source>
</evidence>
<accession>A0A1H9P4G6</accession>
<protein>
    <submittedName>
        <fullName evidence="11">CDP-diacylglycerol---serine O-phosphatidyltransferase</fullName>
    </submittedName>
</protein>
<dbReference type="GO" id="GO:0016780">
    <property type="term" value="F:phosphotransferase activity, for other substituted phosphate groups"/>
    <property type="evidence" value="ECO:0007669"/>
    <property type="project" value="InterPro"/>
</dbReference>
<organism evidence="11 12">
    <name type="scientific">Lachnobacterium bovis</name>
    <dbReference type="NCBI Taxonomy" id="140626"/>
    <lineage>
        <taxon>Bacteria</taxon>
        <taxon>Bacillati</taxon>
        <taxon>Bacillota</taxon>
        <taxon>Clostridia</taxon>
        <taxon>Lachnospirales</taxon>
        <taxon>Lachnospiraceae</taxon>
        <taxon>Lachnobacterium</taxon>
    </lineage>
</organism>
<keyword evidence="12" id="KW-1185">Reference proteome</keyword>
<keyword evidence="4 10" id="KW-0812">Transmembrane</keyword>
<evidence type="ECO:0000313" key="12">
    <source>
        <dbReference type="Proteomes" id="UP000182471"/>
    </source>
</evidence>
<keyword evidence="3" id="KW-0444">Lipid biosynthesis</keyword>
<dbReference type="AlphaFoldDB" id="A0A1H9P4G6"/>
<evidence type="ECO:0000256" key="1">
    <source>
        <dbReference type="ARBA" id="ARBA00004141"/>
    </source>
</evidence>
<feature type="transmembrane region" description="Helical" evidence="10">
    <location>
        <begin position="134"/>
        <end position="152"/>
    </location>
</feature>
<dbReference type="InterPro" id="IPR050324">
    <property type="entry name" value="CDP-alcohol_PTase-I"/>
</dbReference>
<evidence type="ECO:0000256" key="10">
    <source>
        <dbReference type="SAM" id="Phobius"/>
    </source>
</evidence>
<keyword evidence="7 10" id="KW-0472">Membrane</keyword>
<evidence type="ECO:0000256" key="4">
    <source>
        <dbReference type="ARBA" id="ARBA00022692"/>
    </source>
</evidence>
<sequence length="230" mass="25774">MIGFYDYTVILTYVSLLCTSVGIFQAIEGQYTIAVICLALSGLCDMFDGKVARSKKNRTDDQKLFGVQIDSLCDMVCFGVFPTILCYSMGMTGLLASVVIGYYLICSVIRLAFFNVLETNRQKVEEGCNKYYHGLPITSITIFLPILYLINTHISQEIWQYNLLALLFVVGTLFITDFRLKKPSNKQLASFVAIVTIAIIVTVIVPHKAGGKKQFVENKVFTTIFHKQAK</sequence>
<feature type="transmembrane region" description="Helical" evidence="10">
    <location>
        <begin position="7"/>
        <end position="27"/>
    </location>
</feature>
<comment type="subcellular location">
    <subcellularLocation>
        <location evidence="1">Membrane</location>
        <topology evidence="1">Multi-pass membrane protein</topology>
    </subcellularLocation>
</comment>
<dbReference type="InterPro" id="IPR043130">
    <property type="entry name" value="CDP-OH_PTrfase_TM_dom"/>
</dbReference>
<dbReference type="InterPro" id="IPR000462">
    <property type="entry name" value="CDP-OH_P_trans"/>
</dbReference>
<dbReference type="PANTHER" id="PTHR14269:SF61">
    <property type="entry name" value="CDP-DIACYLGLYCEROL--SERINE O-PHOSPHATIDYLTRANSFERASE"/>
    <property type="match status" value="1"/>
</dbReference>
<keyword evidence="8" id="KW-0594">Phospholipid biosynthesis</keyword>
<keyword evidence="11" id="KW-0808">Transferase</keyword>
<dbReference type="GO" id="GO:0016020">
    <property type="term" value="C:membrane"/>
    <property type="evidence" value="ECO:0007669"/>
    <property type="project" value="UniProtKB-SubCell"/>
</dbReference>
<feature type="transmembrane region" description="Helical" evidence="10">
    <location>
        <begin position="158"/>
        <end position="176"/>
    </location>
</feature>
<dbReference type="Pfam" id="PF01066">
    <property type="entry name" value="CDP-OH_P_transf"/>
    <property type="match status" value="1"/>
</dbReference>
<comment type="similarity">
    <text evidence="2">Belongs to the CDP-alcohol phosphatidyltransferase class-I family.</text>
</comment>
<dbReference type="Gene3D" id="1.20.120.1760">
    <property type="match status" value="1"/>
</dbReference>
<evidence type="ECO:0000256" key="8">
    <source>
        <dbReference type="ARBA" id="ARBA00023209"/>
    </source>
</evidence>
<dbReference type="GO" id="GO:0008654">
    <property type="term" value="P:phospholipid biosynthetic process"/>
    <property type="evidence" value="ECO:0007669"/>
    <property type="project" value="UniProtKB-KW"/>
</dbReference>
<proteinExistence type="inferred from homology"/>
<dbReference type="Proteomes" id="UP000182471">
    <property type="component" value="Unassembled WGS sequence"/>
</dbReference>
<evidence type="ECO:0000256" key="5">
    <source>
        <dbReference type="ARBA" id="ARBA00022989"/>
    </source>
</evidence>
<evidence type="ECO:0000256" key="2">
    <source>
        <dbReference type="ARBA" id="ARBA00010441"/>
    </source>
</evidence>
<dbReference type="PANTHER" id="PTHR14269">
    <property type="entry name" value="CDP-DIACYLGLYCEROL--GLYCEROL-3-PHOSPHATE 3-PHOSPHATIDYLTRANSFERASE-RELATED"/>
    <property type="match status" value="1"/>
</dbReference>
<keyword evidence="6" id="KW-0443">Lipid metabolism</keyword>
<keyword evidence="5 10" id="KW-1133">Transmembrane helix</keyword>
<evidence type="ECO:0000256" key="9">
    <source>
        <dbReference type="ARBA" id="ARBA00023264"/>
    </source>
</evidence>
<dbReference type="EMBL" id="FOGW01000004">
    <property type="protein sequence ID" value="SER43011.1"/>
    <property type="molecule type" value="Genomic_DNA"/>
</dbReference>
<gene>
    <name evidence="11" type="ORF">SAMN02910429_00086</name>
</gene>
<dbReference type="OrthoDB" id="9777147at2"/>